<dbReference type="GO" id="GO:0005737">
    <property type="term" value="C:cytoplasm"/>
    <property type="evidence" value="ECO:0007669"/>
    <property type="project" value="UniProtKB-SubCell"/>
</dbReference>
<dbReference type="NCBIfam" id="NF001058">
    <property type="entry name" value="PRK00117.4-1"/>
    <property type="match status" value="1"/>
</dbReference>
<dbReference type="InterPro" id="IPR053926">
    <property type="entry name" value="RecX_HTH_1st"/>
</dbReference>
<feature type="domain" description="RecX second three-helical" evidence="6">
    <location>
        <begin position="109"/>
        <end position="146"/>
    </location>
</feature>
<keyword evidence="10" id="KW-1185">Reference proteome</keyword>
<feature type="domain" description="RecX third three-helical" evidence="7">
    <location>
        <begin position="228"/>
        <end position="273"/>
    </location>
</feature>
<feature type="domain" description="RecX third three-helical" evidence="7">
    <location>
        <begin position="156"/>
        <end position="202"/>
    </location>
</feature>
<accession>A0A949TUA5</accession>
<evidence type="ECO:0000313" key="10">
    <source>
        <dbReference type="Proteomes" id="UP000694308"/>
    </source>
</evidence>
<name>A0A949TUA5_9CLOT</name>
<dbReference type="PANTHER" id="PTHR33602:SF1">
    <property type="entry name" value="REGULATORY PROTEIN RECX FAMILY PROTEIN"/>
    <property type="match status" value="1"/>
</dbReference>
<feature type="domain" description="RecX first three-helical" evidence="8">
    <location>
        <begin position="63"/>
        <end position="102"/>
    </location>
</feature>
<evidence type="ECO:0000259" key="6">
    <source>
        <dbReference type="Pfam" id="PF02631"/>
    </source>
</evidence>
<proteinExistence type="inferred from homology"/>
<dbReference type="RefSeq" id="WP_218322524.1">
    <property type="nucleotide sequence ID" value="NZ_JAEEGC010000124.1"/>
</dbReference>
<comment type="function">
    <text evidence="5">Modulates RecA activity.</text>
</comment>
<organism evidence="9 10">
    <name type="scientific">Clostridium thailandense</name>
    <dbReference type="NCBI Taxonomy" id="2794346"/>
    <lineage>
        <taxon>Bacteria</taxon>
        <taxon>Bacillati</taxon>
        <taxon>Bacillota</taxon>
        <taxon>Clostridia</taxon>
        <taxon>Eubacteriales</taxon>
        <taxon>Clostridiaceae</taxon>
        <taxon>Clostridium</taxon>
    </lineage>
</organism>
<dbReference type="EMBL" id="JAEEGC010000124">
    <property type="protein sequence ID" value="MBV7275472.1"/>
    <property type="molecule type" value="Genomic_DNA"/>
</dbReference>
<dbReference type="PANTHER" id="PTHR33602">
    <property type="entry name" value="REGULATORY PROTEIN RECX FAMILY PROTEIN"/>
    <property type="match status" value="1"/>
</dbReference>
<dbReference type="Pfam" id="PF02631">
    <property type="entry name" value="RecX_HTH2"/>
    <property type="match status" value="1"/>
</dbReference>
<gene>
    <name evidence="5 9" type="primary">recX</name>
    <name evidence="9" type="ORF">I6U48_21450</name>
</gene>
<comment type="caution">
    <text evidence="9">The sequence shown here is derived from an EMBL/GenBank/DDBJ whole genome shotgun (WGS) entry which is preliminary data.</text>
</comment>
<keyword evidence="4 5" id="KW-0963">Cytoplasm</keyword>
<dbReference type="InterPro" id="IPR053925">
    <property type="entry name" value="RecX_HTH_3rd"/>
</dbReference>
<evidence type="ECO:0000313" key="9">
    <source>
        <dbReference type="EMBL" id="MBV7275472.1"/>
    </source>
</evidence>
<dbReference type="GO" id="GO:0006282">
    <property type="term" value="P:regulation of DNA repair"/>
    <property type="evidence" value="ECO:0007669"/>
    <property type="project" value="UniProtKB-UniRule"/>
</dbReference>
<protein>
    <recommendedName>
        <fullName evidence="3 5">Regulatory protein RecX</fullName>
    </recommendedName>
</protein>
<reference evidence="9" key="1">
    <citation type="submission" date="2020-12" db="EMBL/GenBank/DDBJ databases">
        <title>Clostridium thailandense sp. nov., a novel acetogenic bacterium isolated from peat land soil in Thailand.</title>
        <authorList>
            <person name="Chaikitkaew S."/>
            <person name="Birkeland N.K."/>
        </authorList>
    </citation>
    <scope>NUCLEOTIDE SEQUENCE</scope>
    <source>
        <strain evidence="9">PL3</strain>
    </source>
</reference>
<dbReference type="HAMAP" id="MF_01114">
    <property type="entry name" value="RecX"/>
    <property type="match status" value="1"/>
</dbReference>
<dbReference type="Proteomes" id="UP000694308">
    <property type="component" value="Unassembled WGS sequence"/>
</dbReference>
<evidence type="ECO:0000256" key="3">
    <source>
        <dbReference type="ARBA" id="ARBA00018111"/>
    </source>
</evidence>
<sequence>MKNIITKIEVQKRNKERVNIYINNEFSFACSAELVYIHSLSKDKVVDVNSLAEIVEEDNYIKCKNTSLKMIEKSYKTEKQIIDKLVQKEYQDKIIKRTIEFLKQYNFIDDKKYAQMYIKDKISAQGKNKTKYALINKGINEEIINEELKHIDDAIEESSAMKLAEKKYNILLKSEKDPRNINKKLREYLARKGYNLDIIQKVSNSIVKLDFCNYFEENSYKEVKNDIDELYELAEKRYKILVKSEGDSRKLYKKLGDYLLRRGYSWSSIKSVLKNIIEGSDE</sequence>
<dbReference type="AlphaFoldDB" id="A0A949TUA5"/>
<evidence type="ECO:0000256" key="2">
    <source>
        <dbReference type="ARBA" id="ARBA00009695"/>
    </source>
</evidence>
<comment type="similarity">
    <text evidence="2 5">Belongs to the RecX family.</text>
</comment>
<evidence type="ECO:0000259" key="8">
    <source>
        <dbReference type="Pfam" id="PF21982"/>
    </source>
</evidence>
<evidence type="ECO:0000256" key="5">
    <source>
        <dbReference type="HAMAP-Rule" id="MF_01114"/>
    </source>
</evidence>
<dbReference type="Pfam" id="PF21982">
    <property type="entry name" value="RecX_HTH1"/>
    <property type="match status" value="1"/>
</dbReference>
<evidence type="ECO:0000256" key="4">
    <source>
        <dbReference type="ARBA" id="ARBA00022490"/>
    </source>
</evidence>
<dbReference type="Pfam" id="PF21981">
    <property type="entry name" value="RecX_HTH3"/>
    <property type="match status" value="2"/>
</dbReference>
<evidence type="ECO:0000256" key="1">
    <source>
        <dbReference type="ARBA" id="ARBA00004496"/>
    </source>
</evidence>
<dbReference type="NCBIfam" id="NF010732">
    <property type="entry name" value="PRK14134.1"/>
    <property type="match status" value="1"/>
</dbReference>
<dbReference type="InterPro" id="IPR003783">
    <property type="entry name" value="Regulatory_RecX"/>
</dbReference>
<dbReference type="InterPro" id="IPR053924">
    <property type="entry name" value="RecX_HTH_2nd"/>
</dbReference>
<evidence type="ECO:0000259" key="7">
    <source>
        <dbReference type="Pfam" id="PF21981"/>
    </source>
</evidence>
<comment type="subcellular location">
    <subcellularLocation>
        <location evidence="1 5">Cytoplasm</location>
    </subcellularLocation>
</comment>